<dbReference type="InterPro" id="IPR010412">
    <property type="entry name" value="DUF1007"/>
</dbReference>
<comment type="caution">
    <text evidence="2">The sequence shown here is derived from an EMBL/GenBank/DDBJ whole genome shotgun (WGS) entry which is preliminary data.</text>
</comment>
<proteinExistence type="predicted"/>
<organism evidence="2 3">
    <name type="scientific">Pseudorhizobium pelagicum</name>
    <dbReference type="NCBI Taxonomy" id="1509405"/>
    <lineage>
        <taxon>Bacteria</taxon>
        <taxon>Pseudomonadati</taxon>
        <taxon>Pseudomonadota</taxon>
        <taxon>Alphaproteobacteria</taxon>
        <taxon>Hyphomicrobiales</taxon>
        <taxon>Rhizobiaceae</taxon>
        <taxon>Rhizobium/Agrobacterium group</taxon>
        <taxon>Pseudorhizobium</taxon>
    </lineage>
</organism>
<evidence type="ECO:0000256" key="1">
    <source>
        <dbReference type="SAM" id="SignalP"/>
    </source>
</evidence>
<accession>A0A922NZD5</accession>
<dbReference type="EMBL" id="JOKJ01000007">
    <property type="protein sequence ID" value="KEQ09548.1"/>
    <property type="molecule type" value="Genomic_DNA"/>
</dbReference>
<dbReference type="OrthoDB" id="1679673at2"/>
<name>A0A922NZD5_9HYPH</name>
<feature type="chain" id="PRO_5037071088" evidence="1">
    <location>
        <begin position="22"/>
        <end position="213"/>
    </location>
</feature>
<gene>
    <name evidence="2" type="ORF">GV68_24305</name>
</gene>
<reference evidence="2 3" key="1">
    <citation type="submission" date="2014-06" db="EMBL/GenBank/DDBJ databases">
        <title>Rhizobium pelagicum/R2-400B4.</title>
        <authorList>
            <person name="Kimes N.E."/>
            <person name="Lopez-Perez M."/>
        </authorList>
    </citation>
    <scope>NUCLEOTIDE SEQUENCE [LARGE SCALE GENOMIC DNA]</scope>
    <source>
        <strain evidence="2 3">R2-400B4</strain>
    </source>
</reference>
<keyword evidence="1" id="KW-0732">Signal</keyword>
<dbReference type="Proteomes" id="UP000052167">
    <property type="component" value="Unassembled WGS sequence"/>
</dbReference>
<dbReference type="AlphaFoldDB" id="A0A922NZD5"/>
<protein>
    <submittedName>
        <fullName evidence="2">ABC transporter substrate-binding protein</fullName>
    </submittedName>
</protein>
<feature type="signal peptide" evidence="1">
    <location>
        <begin position="1"/>
        <end position="21"/>
    </location>
</feature>
<dbReference type="Pfam" id="PF06226">
    <property type="entry name" value="DUF1007"/>
    <property type="match status" value="1"/>
</dbReference>
<dbReference type="PIRSF" id="PIRSF008159">
    <property type="entry name" value="UCP008159_ABC"/>
    <property type="match status" value="1"/>
</dbReference>
<keyword evidence="3" id="KW-1185">Reference proteome</keyword>
<sequence>MKHALPFLTALAVSAPGIALAHPHIFAEARLEVIAADDGTVQELRNVWRFDEVFSSSVLLDFDTNTDLKLDETELAALGEVMHASLADFDYFTTISVDGTSEKIQKPDVIHVSYEDSQVMVFFAVKPEKATPLKGKLAFGVYDPSMYTAIDFPTDGDLVVQGKAADACQHQVVRPDPDEIIAQNSATLTEAFFDDPSGTDMSKLFATRLELTC</sequence>
<dbReference type="InterPro" id="IPR016537">
    <property type="entry name" value="UCP008159_ABC"/>
</dbReference>
<dbReference type="RefSeq" id="WP_029616649.1">
    <property type="nucleotide sequence ID" value="NZ_CAJXID010000016.1"/>
</dbReference>
<evidence type="ECO:0000313" key="3">
    <source>
        <dbReference type="Proteomes" id="UP000052167"/>
    </source>
</evidence>
<evidence type="ECO:0000313" key="2">
    <source>
        <dbReference type="EMBL" id="KEQ09548.1"/>
    </source>
</evidence>